<dbReference type="PANTHER" id="PTHR37422">
    <property type="entry name" value="TEICHURONIC ACID BIOSYNTHESIS PROTEIN TUAE"/>
    <property type="match status" value="1"/>
</dbReference>
<feature type="transmembrane region" description="Helical" evidence="5">
    <location>
        <begin position="115"/>
        <end position="133"/>
    </location>
</feature>
<evidence type="ECO:0000313" key="8">
    <source>
        <dbReference type="Proteomes" id="UP000185669"/>
    </source>
</evidence>
<dbReference type="EMBL" id="FTNC01000032">
    <property type="protein sequence ID" value="SIR51944.1"/>
    <property type="molecule type" value="Genomic_DNA"/>
</dbReference>
<keyword evidence="7" id="KW-0436">Ligase</keyword>
<dbReference type="InterPro" id="IPR051533">
    <property type="entry name" value="WaaL-like"/>
</dbReference>
<feature type="transmembrane region" description="Helical" evidence="5">
    <location>
        <begin position="218"/>
        <end position="235"/>
    </location>
</feature>
<feature type="transmembrane region" description="Helical" evidence="5">
    <location>
        <begin position="353"/>
        <end position="371"/>
    </location>
</feature>
<name>A0A1N7BL92_9FIRM</name>
<feature type="transmembrane region" description="Helical" evidence="5">
    <location>
        <begin position="190"/>
        <end position="211"/>
    </location>
</feature>
<comment type="subcellular location">
    <subcellularLocation>
        <location evidence="1">Membrane</location>
        <topology evidence="1">Multi-pass membrane protein</topology>
    </subcellularLocation>
</comment>
<evidence type="ECO:0000256" key="5">
    <source>
        <dbReference type="SAM" id="Phobius"/>
    </source>
</evidence>
<dbReference type="PANTHER" id="PTHR37422:SF13">
    <property type="entry name" value="LIPOPOLYSACCHARIDE BIOSYNTHESIS PROTEIN PA4999-RELATED"/>
    <property type="match status" value="1"/>
</dbReference>
<dbReference type="RefSeq" id="WP_076546071.1">
    <property type="nucleotide sequence ID" value="NZ_FTNC01000032.1"/>
</dbReference>
<evidence type="ECO:0000256" key="4">
    <source>
        <dbReference type="ARBA" id="ARBA00023136"/>
    </source>
</evidence>
<evidence type="ECO:0000256" key="2">
    <source>
        <dbReference type="ARBA" id="ARBA00022692"/>
    </source>
</evidence>
<accession>A0A1N7BL92</accession>
<feature type="transmembrane region" description="Helical" evidence="5">
    <location>
        <begin position="167"/>
        <end position="184"/>
    </location>
</feature>
<feature type="domain" description="O-antigen ligase-related" evidence="6">
    <location>
        <begin position="180"/>
        <end position="328"/>
    </location>
</feature>
<gene>
    <name evidence="7" type="ORF">SAMN05421834_13219</name>
</gene>
<feature type="transmembrane region" description="Helical" evidence="5">
    <location>
        <begin position="139"/>
        <end position="160"/>
    </location>
</feature>
<dbReference type="Pfam" id="PF04932">
    <property type="entry name" value="Wzy_C"/>
    <property type="match status" value="1"/>
</dbReference>
<protein>
    <submittedName>
        <fullName evidence="7">O-antigen ligase</fullName>
    </submittedName>
</protein>
<evidence type="ECO:0000259" key="6">
    <source>
        <dbReference type="Pfam" id="PF04932"/>
    </source>
</evidence>
<evidence type="ECO:0000256" key="3">
    <source>
        <dbReference type="ARBA" id="ARBA00022989"/>
    </source>
</evidence>
<dbReference type="OrthoDB" id="9806320at2"/>
<reference evidence="8" key="1">
    <citation type="submission" date="2017-01" db="EMBL/GenBank/DDBJ databases">
        <authorList>
            <person name="Varghese N."/>
            <person name="Submissions S."/>
        </authorList>
    </citation>
    <scope>NUCLEOTIDE SEQUENCE [LARGE SCALE GENOMIC DNA]</scope>
    <source>
        <strain evidence="8">ATCC 700103</strain>
    </source>
</reference>
<proteinExistence type="predicted"/>
<evidence type="ECO:0000313" key="7">
    <source>
        <dbReference type="EMBL" id="SIR51944.1"/>
    </source>
</evidence>
<organism evidence="7 8">
    <name type="scientific">Halanaerobium kushneri</name>
    <dbReference type="NCBI Taxonomy" id="56779"/>
    <lineage>
        <taxon>Bacteria</taxon>
        <taxon>Bacillati</taxon>
        <taxon>Bacillota</taxon>
        <taxon>Clostridia</taxon>
        <taxon>Halanaerobiales</taxon>
        <taxon>Halanaerobiaceae</taxon>
        <taxon>Halanaerobium</taxon>
    </lineage>
</organism>
<dbReference type="InterPro" id="IPR007016">
    <property type="entry name" value="O-antigen_ligase-rel_domated"/>
</dbReference>
<dbReference type="AlphaFoldDB" id="A0A1N7BL92"/>
<feature type="transmembrane region" description="Helical" evidence="5">
    <location>
        <begin position="377"/>
        <end position="395"/>
    </location>
</feature>
<sequence length="404" mass="46661">MSIKKTLDNTIFFLYTTLLFLFTFSIAIRNLLIGLLFIFSVIRILVYREFNLKNNEFNFYVLLFLTFTFLSFFVARDINLSLDRFVSPILRYLFFFYISFIIVNDREKIAKNLNIFIYGNLTFAVLGILIKLLNGGNHISGNGTGTVAAFNILIFSALLFNNENNNYKKIFYLIGIGSFTYILFQTNSRGAVLGFFASLFVFIGFMVYYNIKSAKIKYFITILLIILVMITPYLLPDKLINKFDNLKNISANNSLKTRVVMWESSIYMIKNNPILGVGVGNFQPNYLDYIDNVSDENLTAGSRKHDHPHNMFLFIAAEQGIPSLLLFLIMIFISLKISLYNIYRYPKFSFENLIGITSLSVFIVFIVHSMVDSTARYGHVGFYILFILIVNYIIFEEMSKTSEN</sequence>
<dbReference type="GO" id="GO:0016874">
    <property type="term" value="F:ligase activity"/>
    <property type="evidence" value="ECO:0007669"/>
    <property type="project" value="UniProtKB-KW"/>
</dbReference>
<dbReference type="GO" id="GO:0016020">
    <property type="term" value="C:membrane"/>
    <property type="evidence" value="ECO:0007669"/>
    <property type="project" value="UniProtKB-SubCell"/>
</dbReference>
<keyword evidence="3 5" id="KW-1133">Transmembrane helix</keyword>
<keyword evidence="4 5" id="KW-0472">Membrane</keyword>
<dbReference type="Proteomes" id="UP000185669">
    <property type="component" value="Unassembled WGS sequence"/>
</dbReference>
<feature type="transmembrane region" description="Helical" evidence="5">
    <location>
        <begin position="12"/>
        <end position="45"/>
    </location>
</feature>
<evidence type="ECO:0000256" key="1">
    <source>
        <dbReference type="ARBA" id="ARBA00004141"/>
    </source>
</evidence>
<dbReference type="STRING" id="56779.SAMN05421834_13219"/>
<feature type="transmembrane region" description="Helical" evidence="5">
    <location>
        <begin position="57"/>
        <end position="73"/>
    </location>
</feature>
<feature type="transmembrane region" description="Helical" evidence="5">
    <location>
        <begin position="311"/>
        <end position="333"/>
    </location>
</feature>
<feature type="transmembrane region" description="Helical" evidence="5">
    <location>
        <begin position="85"/>
        <end position="103"/>
    </location>
</feature>
<keyword evidence="2 5" id="KW-0812">Transmembrane</keyword>
<keyword evidence="8" id="KW-1185">Reference proteome</keyword>